<keyword evidence="4 9" id="KW-0269">Exonuclease</keyword>
<evidence type="ECO:0000256" key="5">
    <source>
        <dbReference type="ARBA" id="ARBA00022842"/>
    </source>
</evidence>
<dbReference type="GO" id="GO:0004527">
    <property type="term" value="F:exonuclease activity"/>
    <property type="evidence" value="ECO:0007669"/>
    <property type="project" value="UniProtKB-KW"/>
</dbReference>
<evidence type="ECO:0000256" key="4">
    <source>
        <dbReference type="ARBA" id="ARBA00022839"/>
    </source>
</evidence>
<comment type="caution">
    <text evidence="9">The sequence shown here is derived from an EMBL/GenBank/DDBJ whole genome shotgun (WGS) entry which is preliminary data.</text>
</comment>
<evidence type="ECO:0000313" key="9">
    <source>
        <dbReference type="EMBL" id="MDQ8207654.1"/>
    </source>
</evidence>
<dbReference type="InterPro" id="IPR051132">
    <property type="entry name" value="3-5_Exonuclease_domain"/>
</dbReference>
<gene>
    <name evidence="9" type="ORF">QEH52_09050</name>
</gene>
<evidence type="ECO:0000256" key="1">
    <source>
        <dbReference type="ARBA" id="ARBA00022722"/>
    </source>
</evidence>
<evidence type="ECO:0000259" key="8">
    <source>
        <dbReference type="SMART" id="SM00474"/>
    </source>
</evidence>
<dbReference type="InterPro" id="IPR002562">
    <property type="entry name" value="3'-5'_exonuclease_dom"/>
</dbReference>
<keyword evidence="1" id="KW-0540">Nuclease</keyword>
<evidence type="ECO:0000256" key="6">
    <source>
        <dbReference type="ARBA" id="ARBA00040531"/>
    </source>
</evidence>
<dbReference type="SMART" id="SM00474">
    <property type="entry name" value="35EXOc"/>
    <property type="match status" value="1"/>
</dbReference>
<dbReference type="InterPro" id="IPR036397">
    <property type="entry name" value="RNaseH_sf"/>
</dbReference>
<proteinExistence type="predicted"/>
<organism evidence="9 10">
    <name type="scientific">Thalassobacterium maritimum</name>
    <dbReference type="NCBI Taxonomy" id="3041265"/>
    <lineage>
        <taxon>Bacteria</taxon>
        <taxon>Pseudomonadati</taxon>
        <taxon>Verrucomicrobiota</taxon>
        <taxon>Opitutia</taxon>
        <taxon>Puniceicoccales</taxon>
        <taxon>Coraliomargaritaceae</taxon>
        <taxon>Thalassobacterium</taxon>
    </lineage>
</organism>
<keyword evidence="10" id="KW-1185">Reference proteome</keyword>
<dbReference type="PANTHER" id="PTHR13620">
    <property type="entry name" value="3-5 EXONUCLEASE"/>
    <property type="match status" value="1"/>
</dbReference>
<evidence type="ECO:0000313" key="10">
    <source>
        <dbReference type="Proteomes" id="UP001225316"/>
    </source>
</evidence>
<keyword evidence="2" id="KW-0479">Metal-binding</keyword>
<keyword evidence="5" id="KW-0460">Magnesium</keyword>
<dbReference type="SUPFAM" id="SSF53098">
    <property type="entry name" value="Ribonuclease H-like"/>
    <property type="match status" value="1"/>
</dbReference>
<protein>
    <recommendedName>
        <fullName evidence="6">3'-5' exonuclease</fullName>
    </recommendedName>
    <alternativeName>
        <fullName evidence="7">Werner Syndrome-like exonuclease</fullName>
    </alternativeName>
</protein>
<keyword evidence="3 9" id="KW-0378">Hydrolase</keyword>
<dbReference type="Gene3D" id="3.30.420.10">
    <property type="entry name" value="Ribonuclease H-like superfamily/Ribonuclease H"/>
    <property type="match status" value="1"/>
</dbReference>
<dbReference type="RefSeq" id="WP_308949869.1">
    <property type="nucleotide sequence ID" value="NZ_JARXHW010000017.1"/>
</dbReference>
<evidence type="ECO:0000256" key="2">
    <source>
        <dbReference type="ARBA" id="ARBA00022723"/>
    </source>
</evidence>
<dbReference type="InterPro" id="IPR012337">
    <property type="entry name" value="RNaseH-like_sf"/>
</dbReference>
<sequence length="202" mass="22709">MSETTDTPTIENRKISKAEINELPLIAWEGEIQILESIETMEAAVAKLVNEAHLGFDTETRPTFKKGQYYPPALIQLATEHCVYLFRINKTETFEPLLPLLESPDIIKTGVAIKDDVKELRAMAEFSPAGFVEIADITLKLGYENRGLRALAGLIMKGRISKAAQVSNWARADLDQKQIRYAATDAWISREIYRKAIAERDA</sequence>
<dbReference type="CDD" id="cd06141">
    <property type="entry name" value="WRN_exo"/>
    <property type="match status" value="1"/>
</dbReference>
<dbReference type="Pfam" id="PF01612">
    <property type="entry name" value="DNA_pol_A_exo1"/>
    <property type="match status" value="1"/>
</dbReference>
<feature type="domain" description="3'-5' exonuclease" evidence="8">
    <location>
        <begin position="32"/>
        <end position="201"/>
    </location>
</feature>
<dbReference type="PANTHER" id="PTHR13620:SF109">
    <property type="entry name" value="3'-5' EXONUCLEASE"/>
    <property type="match status" value="1"/>
</dbReference>
<accession>A0ABU1AWK8</accession>
<dbReference type="Proteomes" id="UP001225316">
    <property type="component" value="Unassembled WGS sequence"/>
</dbReference>
<dbReference type="EMBL" id="JARXHW010000017">
    <property type="protein sequence ID" value="MDQ8207654.1"/>
    <property type="molecule type" value="Genomic_DNA"/>
</dbReference>
<name>A0ABU1AWK8_9BACT</name>
<evidence type="ECO:0000256" key="7">
    <source>
        <dbReference type="ARBA" id="ARBA00042761"/>
    </source>
</evidence>
<reference evidence="9 10" key="1">
    <citation type="submission" date="2023-04" db="EMBL/GenBank/DDBJ databases">
        <title>A novel bacteria isolated from coastal sediment.</title>
        <authorList>
            <person name="Liu X.-J."/>
            <person name="Du Z.-J."/>
        </authorList>
    </citation>
    <scope>NUCLEOTIDE SEQUENCE [LARGE SCALE GENOMIC DNA]</scope>
    <source>
        <strain evidence="9 10">SDUM461003</strain>
    </source>
</reference>
<evidence type="ECO:0000256" key="3">
    <source>
        <dbReference type="ARBA" id="ARBA00022801"/>
    </source>
</evidence>